<protein>
    <submittedName>
        <fullName evidence="1">Uncharacterized protein</fullName>
    </submittedName>
</protein>
<name>A0A818I1Y4_9BILA</name>
<reference evidence="1" key="1">
    <citation type="submission" date="2021-02" db="EMBL/GenBank/DDBJ databases">
        <authorList>
            <person name="Nowell W R."/>
        </authorList>
    </citation>
    <scope>NUCLEOTIDE SEQUENCE</scope>
</reference>
<evidence type="ECO:0000313" key="1">
    <source>
        <dbReference type="EMBL" id="CAF3516020.1"/>
    </source>
</evidence>
<dbReference type="EMBL" id="CAJNYT010002994">
    <property type="protein sequence ID" value="CAF3516020.1"/>
    <property type="molecule type" value="Genomic_DNA"/>
</dbReference>
<proteinExistence type="predicted"/>
<evidence type="ECO:0000313" key="2">
    <source>
        <dbReference type="Proteomes" id="UP000663872"/>
    </source>
</evidence>
<dbReference type="Proteomes" id="UP000663872">
    <property type="component" value="Unassembled WGS sequence"/>
</dbReference>
<dbReference type="AlphaFoldDB" id="A0A818I1Y4"/>
<comment type="caution">
    <text evidence="1">The sequence shown here is derived from an EMBL/GenBank/DDBJ whole genome shotgun (WGS) entry which is preliminary data.</text>
</comment>
<gene>
    <name evidence="1" type="ORF">GRG538_LOCUS18472</name>
</gene>
<accession>A0A818I1Y4</accession>
<organism evidence="1 2">
    <name type="scientific">Rotaria socialis</name>
    <dbReference type="NCBI Taxonomy" id="392032"/>
    <lineage>
        <taxon>Eukaryota</taxon>
        <taxon>Metazoa</taxon>
        <taxon>Spiralia</taxon>
        <taxon>Gnathifera</taxon>
        <taxon>Rotifera</taxon>
        <taxon>Eurotatoria</taxon>
        <taxon>Bdelloidea</taxon>
        <taxon>Philodinida</taxon>
        <taxon>Philodinidae</taxon>
        <taxon>Rotaria</taxon>
    </lineage>
</organism>
<sequence length="136" mass="15651">MYKEEERINNQEYLTAHSHVTVGHASKDELTIASGNNYNPTIQYEAQNAPQNYVRIRHRNLTENEFQPSFHESCALNKNGHYSATQNHVTVKIGAKVDSSVLSVINVNSSDKREPQQRFKPQVNWNLPLSIRKKYV</sequence>